<name>A0A0M5MID5_9BACT</name>
<feature type="transmembrane region" description="Helical" evidence="6">
    <location>
        <begin position="37"/>
        <end position="56"/>
    </location>
</feature>
<dbReference type="InterPro" id="IPR037185">
    <property type="entry name" value="EmrE-like"/>
</dbReference>
<dbReference type="AlphaFoldDB" id="A0A0M5MID5"/>
<dbReference type="Pfam" id="PF00892">
    <property type="entry name" value="EamA"/>
    <property type="match status" value="2"/>
</dbReference>
<keyword evidence="2" id="KW-1003">Cell membrane</keyword>
<dbReference type="PANTHER" id="PTHR42920">
    <property type="entry name" value="OS03G0707200 PROTEIN-RELATED"/>
    <property type="match status" value="1"/>
</dbReference>
<feature type="transmembrane region" description="Helical" evidence="6">
    <location>
        <begin position="208"/>
        <end position="227"/>
    </location>
</feature>
<proteinExistence type="predicted"/>
<feature type="transmembrane region" description="Helical" evidence="6">
    <location>
        <begin position="93"/>
        <end position="113"/>
    </location>
</feature>
<organism evidence="8 9">
    <name type="scientific">Campylobacter concisus</name>
    <dbReference type="NCBI Taxonomy" id="199"/>
    <lineage>
        <taxon>Bacteria</taxon>
        <taxon>Pseudomonadati</taxon>
        <taxon>Campylobacterota</taxon>
        <taxon>Epsilonproteobacteria</taxon>
        <taxon>Campylobacterales</taxon>
        <taxon>Campylobacteraceae</taxon>
        <taxon>Campylobacter</taxon>
    </lineage>
</organism>
<evidence type="ECO:0000256" key="5">
    <source>
        <dbReference type="ARBA" id="ARBA00023136"/>
    </source>
</evidence>
<evidence type="ECO:0000259" key="7">
    <source>
        <dbReference type="Pfam" id="PF00892"/>
    </source>
</evidence>
<evidence type="ECO:0000256" key="1">
    <source>
        <dbReference type="ARBA" id="ARBA00004651"/>
    </source>
</evidence>
<comment type="subcellular location">
    <subcellularLocation>
        <location evidence="1">Cell membrane</location>
        <topology evidence="1">Multi-pass membrane protein</topology>
    </subcellularLocation>
</comment>
<evidence type="ECO:0000313" key="8">
    <source>
        <dbReference type="EMBL" id="ALF46893.1"/>
    </source>
</evidence>
<dbReference type="SUPFAM" id="SSF103481">
    <property type="entry name" value="Multidrug resistance efflux transporter EmrE"/>
    <property type="match status" value="2"/>
</dbReference>
<dbReference type="GeneID" id="28661839"/>
<sequence>MRNLTAQNKADIALIVVAIVWGATFLPMANALRTNSVFVMLFCRFFISAIFMGLIAFKFSKIFDKKSVVYGTILGVVLFGSFVAQTYALKLTFSSSVAFITGLECVIVPFMTALIFKNKITIFAIFGAFIAIFGLWLLSGATLALGAGEALALLCAIFYALYTSLNGHFVRKCELYLLVFVVFLTVSLLSFVFAFIEGSVVPNYDREFFIAIFITAFIGTIFCYFVQTIAQRYTTASKAALFFCLEPVSAGFIGYFFADEMLTLIQIFGAILIIFGVIFSEFGKKFFSRSKLA</sequence>
<evidence type="ECO:0000256" key="3">
    <source>
        <dbReference type="ARBA" id="ARBA00022692"/>
    </source>
</evidence>
<keyword evidence="3 6" id="KW-0812">Transmembrane</keyword>
<feature type="domain" description="EamA" evidence="7">
    <location>
        <begin position="148"/>
        <end position="279"/>
    </location>
</feature>
<evidence type="ECO:0000313" key="9">
    <source>
        <dbReference type="Proteomes" id="UP000066049"/>
    </source>
</evidence>
<dbReference type="GO" id="GO:0005886">
    <property type="term" value="C:plasma membrane"/>
    <property type="evidence" value="ECO:0007669"/>
    <property type="project" value="UniProtKB-SubCell"/>
</dbReference>
<dbReference type="PATRIC" id="fig|199.248.peg.195"/>
<dbReference type="PANTHER" id="PTHR42920:SF5">
    <property type="entry name" value="EAMA DOMAIN-CONTAINING PROTEIN"/>
    <property type="match status" value="1"/>
</dbReference>
<protein>
    <submittedName>
        <fullName evidence="8">Putative membrane protein, putative permease (EamA domain), type 5</fullName>
    </submittedName>
</protein>
<feature type="transmembrane region" description="Helical" evidence="6">
    <location>
        <begin position="120"/>
        <end position="138"/>
    </location>
</feature>
<feature type="domain" description="EamA" evidence="7">
    <location>
        <begin position="9"/>
        <end position="139"/>
    </location>
</feature>
<feature type="transmembrane region" description="Helical" evidence="6">
    <location>
        <begin position="68"/>
        <end position="87"/>
    </location>
</feature>
<dbReference type="InterPro" id="IPR000620">
    <property type="entry name" value="EamA_dom"/>
</dbReference>
<evidence type="ECO:0000256" key="6">
    <source>
        <dbReference type="SAM" id="Phobius"/>
    </source>
</evidence>
<feature type="transmembrane region" description="Helical" evidence="6">
    <location>
        <begin position="239"/>
        <end position="258"/>
    </location>
</feature>
<keyword evidence="4 6" id="KW-1133">Transmembrane helix</keyword>
<feature type="transmembrane region" description="Helical" evidence="6">
    <location>
        <begin position="175"/>
        <end position="196"/>
    </location>
</feature>
<dbReference type="EMBL" id="CP012541">
    <property type="protein sequence ID" value="ALF46893.1"/>
    <property type="molecule type" value="Genomic_DNA"/>
</dbReference>
<dbReference type="RefSeq" id="WP_054195997.1">
    <property type="nucleotide sequence ID" value="NZ_CABMKQ010000024.1"/>
</dbReference>
<keyword evidence="5 6" id="KW-0472">Membrane</keyword>
<accession>A0A0M5MID5</accession>
<feature type="transmembrane region" description="Helical" evidence="6">
    <location>
        <begin position="12"/>
        <end position="31"/>
    </location>
</feature>
<dbReference type="Proteomes" id="UP000066049">
    <property type="component" value="Chromosome"/>
</dbReference>
<dbReference type="InterPro" id="IPR051258">
    <property type="entry name" value="Diverse_Substrate_Transporter"/>
</dbReference>
<reference evidence="9" key="1">
    <citation type="submission" date="2015-08" db="EMBL/GenBank/DDBJ databases">
        <title>Comparative genomics of the Campylobacter concisus group.</title>
        <authorList>
            <person name="Miller W.G."/>
            <person name="Yee E."/>
            <person name="Chapman M.H."/>
            <person name="Huynh S."/>
            <person name="Bono J.L."/>
            <person name="On S.L.W."/>
            <person name="St Leger J."/>
            <person name="Foster G."/>
            <person name="Parker C.T."/>
        </authorList>
    </citation>
    <scope>NUCLEOTIDE SEQUENCE [LARGE SCALE GENOMIC DNA]</scope>
    <source>
        <strain evidence="9">ATCC 33237</strain>
    </source>
</reference>
<evidence type="ECO:0000256" key="2">
    <source>
        <dbReference type="ARBA" id="ARBA00022475"/>
    </source>
</evidence>
<gene>
    <name evidence="8" type="ORF">CCON33237_0171</name>
</gene>
<dbReference type="KEGG" id="ccoc:CCON33237_0171"/>
<evidence type="ECO:0000256" key="4">
    <source>
        <dbReference type="ARBA" id="ARBA00022989"/>
    </source>
</evidence>
<feature type="transmembrane region" description="Helical" evidence="6">
    <location>
        <begin position="144"/>
        <end position="163"/>
    </location>
</feature>
<feature type="transmembrane region" description="Helical" evidence="6">
    <location>
        <begin position="264"/>
        <end position="282"/>
    </location>
</feature>